<accession>A0A6A3GMG9</accession>
<dbReference type="InterPro" id="IPR043128">
    <property type="entry name" value="Rev_trsase/Diguanyl_cyclase"/>
</dbReference>
<organism evidence="2 4">
    <name type="scientific">Phytophthora rubi</name>
    <dbReference type="NCBI Taxonomy" id="129364"/>
    <lineage>
        <taxon>Eukaryota</taxon>
        <taxon>Sar</taxon>
        <taxon>Stramenopiles</taxon>
        <taxon>Oomycota</taxon>
        <taxon>Peronosporomycetes</taxon>
        <taxon>Peronosporales</taxon>
        <taxon>Peronosporaceae</taxon>
        <taxon>Phytophthora</taxon>
    </lineage>
</organism>
<dbReference type="Proteomes" id="UP000429607">
    <property type="component" value="Unassembled WGS sequence"/>
</dbReference>
<evidence type="ECO:0008006" key="5">
    <source>
        <dbReference type="Google" id="ProtNLM"/>
    </source>
</evidence>
<gene>
    <name evidence="1" type="ORF">PR001_g31414</name>
    <name evidence="2" type="ORF">PR002_g31112</name>
</gene>
<evidence type="ECO:0000313" key="1">
    <source>
        <dbReference type="EMBL" id="KAE8957322.1"/>
    </source>
</evidence>
<dbReference type="InterPro" id="IPR051320">
    <property type="entry name" value="Viral_Replic_Matur_Polypro"/>
</dbReference>
<dbReference type="InterPro" id="IPR043502">
    <property type="entry name" value="DNA/RNA_pol_sf"/>
</dbReference>
<dbReference type="SUPFAM" id="SSF56672">
    <property type="entry name" value="DNA/RNA polymerases"/>
    <property type="match status" value="1"/>
</dbReference>
<proteinExistence type="predicted"/>
<evidence type="ECO:0000313" key="3">
    <source>
        <dbReference type="Proteomes" id="UP000429607"/>
    </source>
</evidence>
<sequence>MAAIAELPFPKSKKGMQAFLGALNYYNRFIQNMAVYGAVLYQLKDDDFGH</sequence>
<dbReference type="OrthoDB" id="127291at2759"/>
<dbReference type="Proteomes" id="UP000435112">
    <property type="component" value="Unassembled WGS sequence"/>
</dbReference>
<evidence type="ECO:0000313" key="4">
    <source>
        <dbReference type="Proteomes" id="UP000435112"/>
    </source>
</evidence>
<dbReference type="EMBL" id="QXFV01008105">
    <property type="protein sequence ID" value="KAE8957322.1"/>
    <property type="molecule type" value="Genomic_DNA"/>
</dbReference>
<name>A0A6A3GMG9_9STRA</name>
<evidence type="ECO:0000313" key="2">
    <source>
        <dbReference type="EMBL" id="KAE8957647.1"/>
    </source>
</evidence>
<dbReference type="Gene3D" id="3.30.70.270">
    <property type="match status" value="1"/>
</dbReference>
<dbReference type="PANTHER" id="PTHR33064">
    <property type="entry name" value="POL PROTEIN"/>
    <property type="match status" value="1"/>
</dbReference>
<comment type="caution">
    <text evidence="2">The sequence shown here is derived from an EMBL/GenBank/DDBJ whole genome shotgun (WGS) entry which is preliminary data.</text>
</comment>
<protein>
    <recommendedName>
        <fullName evidence="5">Reverse transcriptase/retrotransposon-derived protein RNase H-like domain-containing protein</fullName>
    </recommendedName>
</protein>
<dbReference type="PANTHER" id="PTHR33064:SF37">
    <property type="entry name" value="RIBONUCLEASE H"/>
    <property type="match status" value="1"/>
</dbReference>
<dbReference type="EMBL" id="QXFU01007831">
    <property type="protein sequence ID" value="KAE8957647.1"/>
    <property type="molecule type" value="Genomic_DNA"/>
</dbReference>
<dbReference type="AlphaFoldDB" id="A0A6A3GMG9"/>
<reference evidence="3 4" key="1">
    <citation type="submission" date="2018-09" db="EMBL/GenBank/DDBJ databases">
        <title>Genomic investigation of the strawberry pathogen Phytophthora fragariae indicates pathogenicity is determined by transcriptional variation in three key races.</title>
        <authorList>
            <person name="Adams T.M."/>
            <person name="Armitage A.D."/>
            <person name="Sobczyk M.K."/>
            <person name="Bates H.J."/>
            <person name="Dunwell J.M."/>
            <person name="Nellist C.F."/>
            <person name="Harrison R.J."/>
        </authorList>
    </citation>
    <scope>NUCLEOTIDE SEQUENCE [LARGE SCALE GENOMIC DNA]</scope>
    <source>
        <strain evidence="1 3">SCRP249</strain>
        <strain evidence="2 4">SCRP324</strain>
    </source>
</reference>